<dbReference type="Pfam" id="PF11153">
    <property type="entry name" value="DUF2931"/>
    <property type="match status" value="1"/>
</dbReference>
<dbReference type="EMBL" id="QGNY01000002">
    <property type="protein sequence ID" value="PWS32577.1"/>
    <property type="molecule type" value="Genomic_DNA"/>
</dbReference>
<evidence type="ECO:0008006" key="4">
    <source>
        <dbReference type="Google" id="ProtNLM"/>
    </source>
</evidence>
<dbReference type="InterPro" id="IPR021326">
    <property type="entry name" value="DUF2931"/>
</dbReference>
<comment type="caution">
    <text evidence="2">The sequence shown here is derived from an EMBL/GenBank/DDBJ whole genome shotgun (WGS) entry which is preliminary data.</text>
</comment>
<evidence type="ECO:0000313" key="3">
    <source>
        <dbReference type="Proteomes" id="UP000245391"/>
    </source>
</evidence>
<dbReference type="AlphaFoldDB" id="A0A317F3F8"/>
<keyword evidence="1" id="KW-1133">Transmembrane helix</keyword>
<evidence type="ECO:0000256" key="1">
    <source>
        <dbReference type="SAM" id="Phobius"/>
    </source>
</evidence>
<protein>
    <recommendedName>
        <fullName evidence="4">DUF2931 domain-containing protein</fullName>
    </recommendedName>
</protein>
<dbReference type="Proteomes" id="UP000245391">
    <property type="component" value="Unassembled WGS sequence"/>
</dbReference>
<evidence type="ECO:0000313" key="2">
    <source>
        <dbReference type="EMBL" id="PWS32577.1"/>
    </source>
</evidence>
<keyword evidence="1" id="KW-0812">Transmembrane</keyword>
<keyword evidence="1" id="KW-0472">Membrane</keyword>
<accession>A0A317F3F8</accession>
<keyword evidence="3" id="KW-1185">Reference proteome</keyword>
<name>A0A317F3F8_9SPHI</name>
<gene>
    <name evidence="2" type="ORF">DF947_05745</name>
</gene>
<proteinExistence type="predicted"/>
<sequence>MLFITKQMKINRLNKIYIVLSITLVVATIIKILNYKGWERFYYFTSICAPQNYPIAIHDAYFLTGEGEDDFAWINFEDVKNFTSKWGEEYYSQEARDRLRLPTKLVLQYASYRDQKFYSDTLDLPQKKILNIFKSALKNKTAIAFSSGGGMVKKGLNFLVGIANDGNIIVWLRGVFLEKVIFKGKIKPHEPQGDETYFEKRLPKAAYLKKMFEDLPDSVKTKLNSGFDAKVNYIDSPTYYIEKNRKLWEYQKKNKYID</sequence>
<feature type="transmembrane region" description="Helical" evidence="1">
    <location>
        <begin position="16"/>
        <end position="33"/>
    </location>
</feature>
<reference evidence="3" key="1">
    <citation type="submission" date="2018-05" db="EMBL/GenBank/DDBJ databases">
        <title>Pedobacter paludis sp. nov., isolated from wetland soil.</title>
        <authorList>
            <person name="Zhang Y."/>
        </authorList>
    </citation>
    <scope>NUCLEOTIDE SEQUENCE [LARGE SCALE GENOMIC DNA]</scope>
    <source>
        <strain evidence="3">R-8</strain>
    </source>
</reference>
<organism evidence="2 3">
    <name type="scientific">Pedobacter paludis</name>
    <dbReference type="NCBI Taxonomy" id="2203212"/>
    <lineage>
        <taxon>Bacteria</taxon>
        <taxon>Pseudomonadati</taxon>
        <taxon>Bacteroidota</taxon>
        <taxon>Sphingobacteriia</taxon>
        <taxon>Sphingobacteriales</taxon>
        <taxon>Sphingobacteriaceae</taxon>
        <taxon>Pedobacter</taxon>
    </lineage>
</organism>